<feature type="domain" description="HTH araC/xylS-type" evidence="6">
    <location>
        <begin position="256"/>
        <end position="357"/>
    </location>
</feature>
<protein>
    <submittedName>
        <fullName evidence="7">AraC family transcriptional regulator</fullName>
    </submittedName>
</protein>
<feature type="transmembrane region" description="Helical" evidence="5">
    <location>
        <begin position="12"/>
        <end position="29"/>
    </location>
</feature>
<feature type="transmembrane region" description="Helical" evidence="5">
    <location>
        <begin position="76"/>
        <end position="96"/>
    </location>
</feature>
<proteinExistence type="predicted"/>
<keyword evidence="2" id="KW-0238">DNA-binding</keyword>
<evidence type="ECO:0000256" key="1">
    <source>
        <dbReference type="ARBA" id="ARBA00023015"/>
    </source>
</evidence>
<dbReference type="EMBL" id="CP072361">
    <property type="protein sequence ID" value="QUB75454.1"/>
    <property type="molecule type" value="Genomic_DNA"/>
</dbReference>
<dbReference type="InterPro" id="IPR018062">
    <property type="entry name" value="HTH_AraC-typ_CS"/>
</dbReference>
<evidence type="ECO:0000256" key="5">
    <source>
        <dbReference type="SAM" id="Phobius"/>
    </source>
</evidence>
<accession>A0ABX7XPR8</accession>
<feature type="region of interest" description="Disordered" evidence="4">
    <location>
        <begin position="353"/>
        <end position="373"/>
    </location>
</feature>
<feature type="transmembrane region" description="Helical" evidence="5">
    <location>
        <begin position="206"/>
        <end position="228"/>
    </location>
</feature>
<dbReference type="RefSeq" id="WP_211807519.1">
    <property type="nucleotide sequence ID" value="NZ_CP072361.1"/>
</dbReference>
<evidence type="ECO:0000259" key="6">
    <source>
        <dbReference type="PROSITE" id="PS01124"/>
    </source>
</evidence>
<feature type="transmembrane region" description="Helical" evidence="5">
    <location>
        <begin position="108"/>
        <end position="131"/>
    </location>
</feature>
<feature type="transmembrane region" description="Helical" evidence="5">
    <location>
        <begin position="137"/>
        <end position="158"/>
    </location>
</feature>
<dbReference type="PANTHER" id="PTHR43280">
    <property type="entry name" value="ARAC-FAMILY TRANSCRIPTIONAL REGULATOR"/>
    <property type="match status" value="1"/>
</dbReference>
<evidence type="ECO:0000256" key="4">
    <source>
        <dbReference type="SAM" id="MobiDB-lite"/>
    </source>
</evidence>
<keyword evidence="5" id="KW-0472">Membrane</keyword>
<keyword evidence="3" id="KW-0804">Transcription</keyword>
<dbReference type="Pfam" id="PF12833">
    <property type="entry name" value="HTH_18"/>
    <property type="match status" value="1"/>
</dbReference>
<evidence type="ECO:0000256" key="2">
    <source>
        <dbReference type="ARBA" id="ARBA00023125"/>
    </source>
</evidence>
<gene>
    <name evidence="7" type="ORF">J5A58_00020</name>
</gene>
<dbReference type="SUPFAM" id="SSF46689">
    <property type="entry name" value="Homeodomain-like"/>
    <property type="match status" value="1"/>
</dbReference>
<dbReference type="SMART" id="SM00342">
    <property type="entry name" value="HTH_ARAC"/>
    <property type="match status" value="1"/>
</dbReference>
<dbReference type="PROSITE" id="PS01124">
    <property type="entry name" value="HTH_ARAC_FAMILY_2"/>
    <property type="match status" value="1"/>
</dbReference>
<keyword evidence="1" id="KW-0805">Transcription regulation</keyword>
<feature type="transmembrane region" description="Helical" evidence="5">
    <location>
        <begin position="45"/>
        <end position="64"/>
    </location>
</feature>
<dbReference type="Proteomes" id="UP000682195">
    <property type="component" value="Chromosome 1"/>
</dbReference>
<dbReference type="InterPro" id="IPR018060">
    <property type="entry name" value="HTH_AraC"/>
</dbReference>
<sequence length="373" mass="43372">MNQSANFLCNLLFVEWTTLVTFGLCLLVLRKHEKSTYYIYTRSRYLLGTNFLIFSLEPFFYWLDETGIYNVPHTEIIALSLYIVAAVLLSMIYIPLVQPDYINRRRIIYDTALIVLSLILLYTGIIAGGIFGFVSRIVVTMLLFVAIYLFGLRFYSYYRQAQQKIDNFYADDFRQSIAWLSRSITLIIILGFTICFTPFFPHWLVAIHKILCFFSAIYMFLSFINYMLNTDFIALTIGLPQENGRLNRSTILQLQRRTKRWQETSAALTKNITINDVSRQLGTNRTYLSLYLNTYLNTSFKEWIGSIRLKHAKMMLASNTQTNMEQLADATGFTSASAFSHYFKAHEGLSPKQWRRQNEYRAPGQNSGKEEAQ</sequence>
<keyword evidence="8" id="KW-1185">Reference proteome</keyword>
<feature type="transmembrane region" description="Helical" evidence="5">
    <location>
        <begin position="179"/>
        <end position="200"/>
    </location>
</feature>
<evidence type="ECO:0000256" key="3">
    <source>
        <dbReference type="ARBA" id="ARBA00023163"/>
    </source>
</evidence>
<organism evidence="7 8">
    <name type="scientific">Prevotella melaninogenica</name>
    <dbReference type="NCBI Taxonomy" id="28132"/>
    <lineage>
        <taxon>Bacteria</taxon>
        <taxon>Pseudomonadati</taxon>
        <taxon>Bacteroidota</taxon>
        <taxon>Bacteroidia</taxon>
        <taxon>Bacteroidales</taxon>
        <taxon>Prevotellaceae</taxon>
        <taxon>Prevotella</taxon>
    </lineage>
</organism>
<dbReference type="PANTHER" id="PTHR43280:SF2">
    <property type="entry name" value="HTH-TYPE TRANSCRIPTIONAL REGULATOR EXSA"/>
    <property type="match status" value="1"/>
</dbReference>
<dbReference type="InterPro" id="IPR009057">
    <property type="entry name" value="Homeodomain-like_sf"/>
</dbReference>
<reference evidence="7 8" key="1">
    <citation type="submission" date="2021-03" db="EMBL/GenBank/DDBJ databases">
        <title>Human Oral Microbial Genomes.</title>
        <authorList>
            <person name="Johnston C.D."/>
            <person name="Chen T."/>
            <person name="Dewhirst F.E."/>
        </authorList>
    </citation>
    <scope>NUCLEOTIDE SEQUENCE [LARGE SCALE GENOMIC DNA]</scope>
    <source>
        <strain evidence="7 8">F0054</strain>
    </source>
</reference>
<dbReference type="Gene3D" id="1.10.10.60">
    <property type="entry name" value="Homeodomain-like"/>
    <property type="match status" value="1"/>
</dbReference>
<keyword evidence="5" id="KW-0812">Transmembrane</keyword>
<evidence type="ECO:0000313" key="7">
    <source>
        <dbReference type="EMBL" id="QUB75454.1"/>
    </source>
</evidence>
<name>A0ABX7XPR8_9BACT</name>
<dbReference type="PROSITE" id="PS00041">
    <property type="entry name" value="HTH_ARAC_FAMILY_1"/>
    <property type="match status" value="1"/>
</dbReference>
<evidence type="ECO:0000313" key="8">
    <source>
        <dbReference type="Proteomes" id="UP000682195"/>
    </source>
</evidence>
<keyword evidence="5" id="KW-1133">Transmembrane helix</keyword>